<gene>
    <name evidence="1" type="ORF">Anas_04522</name>
</gene>
<accession>A0A5N5THD3</accession>
<organism evidence="1 2">
    <name type="scientific">Armadillidium nasatum</name>
    <dbReference type="NCBI Taxonomy" id="96803"/>
    <lineage>
        <taxon>Eukaryota</taxon>
        <taxon>Metazoa</taxon>
        <taxon>Ecdysozoa</taxon>
        <taxon>Arthropoda</taxon>
        <taxon>Crustacea</taxon>
        <taxon>Multicrustacea</taxon>
        <taxon>Malacostraca</taxon>
        <taxon>Eumalacostraca</taxon>
        <taxon>Peracarida</taxon>
        <taxon>Isopoda</taxon>
        <taxon>Oniscidea</taxon>
        <taxon>Crinocheta</taxon>
        <taxon>Armadillidiidae</taxon>
        <taxon>Armadillidium</taxon>
    </lineage>
</organism>
<comment type="caution">
    <text evidence="1">The sequence shown here is derived from an EMBL/GenBank/DDBJ whole genome shotgun (WGS) entry which is preliminary data.</text>
</comment>
<keyword evidence="2" id="KW-1185">Reference proteome</keyword>
<proteinExistence type="predicted"/>
<dbReference type="OrthoDB" id="3533395at2759"/>
<evidence type="ECO:0000313" key="2">
    <source>
        <dbReference type="Proteomes" id="UP000326759"/>
    </source>
</evidence>
<protein>
    <submittedName>
        <fullName evidence="1">Uncharacterized protein</fullName>
    </submittedName>
</protein>
<evidence type="ECO:0000313" key="1">
    <source>
        <dbReference type="EMBL" id="KAB7505881.1"/>
    </source>
</evidence>
<sequence>MEPMSLLNMLAEVASEKLQTDPTVKMITKSEESKKSMNDYSNKPPDAEYHNLGKPMTLLQVSNTSDNNILRLFTISQANEMKRKFYFTCRLIPQYCEETFQSFGSEEKARNLMKKHLKEHLYNLLNEFK</sequence>
<dbReference type="Proteomes" id="UP000326759">
    <property type="component" value="Unassembled WGS sequence"/>
</dbReference>
<reference evidence="1 2" key="1">
    <citation type="journal article" date="2019" name="PLoS Biol.">
        <title>Sex chromosomes control vertical transmission of feminizing Wolbachia symbionts in an isopod.</title>
        <authorList>
            <person name="Becking T."/>
            <person name="Chebbi M.A."/>
            <person name="Giraud I."/>
            <person name="Moumen B."/>
            <person name="Laverre T."/>
            <person name="Caubet Y."/>
            <person name="Peccoud J."/>
            <person name="Gilbert C."/>
            <person name="Cordaux R."/>
        </authorList>
    </citation>
    <scope>NUCLEOTIDE SEQUENCE [LARGE SCALE GENOMIC DNA]</scope>
    <source>
        <strain evidence="1">ANa2</strain>
        <tissue evidence="1">Whole body excluding digestive tract and cuticle</tissue>
    </source>
</reference>
<dbReference type="AlphaFoldDB" id="A0A5N5THD3"/>
<feature type="non-terminal residue" evidence="1">
    <location>
        <position position="129"/>
    </location>
</feature>
<name>A0A5N5THD3_9CRUS</name>
<dbReference type="EMBL" id="SEYY01001078">
    <property type="protein sequence ID" value="KAB7505881.1"/>
    <property type="molecule type" value="Genomic_DNA"/>
</dbReference>